<sequence length="387" mass="43710">MEGVNLRDPTQIANRIYVGHLNESIGSDLLDIKFSPYGKIVGILRTTPTFAFIQFDQPSSAQLAIESENGSFLGNTRIMVKAAEMKSQQKHKVPNESNEAVNDEPMNKKYFSDANEYYGNNSIMGTGNVDSEISHCEIVVVSRAIVDYAEEVERRLKMLGIKVDMLFPHDSIAINKILGNIQNRGALYGVLVTPTNKERQSITVAILYGDPQEHRNMPLEDAIKFIYKDFVNKTKGLTSNKVYQHPDAIQTLLKTLHENRSLTVLQYDHIIKYLSHRREVQVKYEIGEDASNLTFEPPPQQSTTSFSHQTPQSTTSSAVDSSKVPAPDLQKKILDILSKKTFTEKIAQQLEQKTKLSQSDKDNLKQKVLRDERVKLALSSLKSRHME</sequence>
<dbReference type="GO" id="GO:0003723">
    <property type="term" value="F:RNA binding"/>
    <property type="evidence" value="ECO:0007669"/>
    <property type="project" value="UniProtKB-UniRule"/>
</dbReference>
<protein>
    <recommendedName>
        <fullName evidence="4">RRM domain-containing protein</fullName>
    </recommendedName>
</protein>
<dbReference type="SUPFAM" id="SSF54928">
    <property type="entry name" value="RNA-binding domain, RBD"/>
    <property type="match status" value="1"/>
</dbReference>
<evidence type="ECO:0000256" key="1">
    <source>
        <dbReference type="ARBA" id="ARBA00022884"/>
    </source>
</evidence>
<dbReference type="Proteomes" id="UP001107558">
    <property type="component" value="Chromosome 2"/>
</dbReference>
<name>A0A9J6C282_POLVA</name>
<dbReference type="Gene3D" id="3.30.70.330">
    <property type="match status" value="1"/>
</dbReference>
<comment type="caution">
    <text evidence="5">The sequence shown here is derived from an EMBL/GenBank/DDBJ whole genome shotgun (WGS) entry which is preliminary data.</text>
</comment>
<feature type="compositionally biased region" description="Polar residues" evidence="3">
    <location>
        <begin position="301"/>
        <end position="320"/>
    </location>
</feature>
<keyword evidence="1 2" id="KW-0694">RNA-binding</keyword>
<proteinExistence type="predicted"/>
<dbReference type="AlphaFoldDB" id="A0A9J6C282"/>
<dbReference type="InterPro" id="IPR012677">
    <property type="entry name" value="Nucleotide-bd_a/b_plait_sf"/>
</dbReference>
<evidence type="ECO:0000313" key="5">
    <source>
        <dbReference type="EMBL" id="KAG5675984.1"/>
    </source>
</evidence>
<dbReference type="PANTHER" id="PTHR23295:SF6">
    <property type="entry name" value="NEOSIN, ISOFORM A"/>
    <property type="match status" value="1"/>
</dbReference>
<dbReference type="EMBL" id="JADBJN010000002">
    <property type="protein sequence ID" value="KAG5675984.1"/>
    <property type="molecule type" value="Genomic_DNA"/>
</dbReference>
<dbReference type="PROSITE" id="PS50102">
    <property type="entry name" value="RRM"/>
    <property type="match status" value="1"/>
</dbReference>
<dbReference type="SUPFAM" id="SSF52954">
    <property type="entry name" value="Class II aaRS ABD-related"/>
    <property type="match status" value="1"/>
</dbReference>
<reference evidence="5" key="1">
    <citation type="submission" date="2021-03" db="EMBL/GenBank/DDBJ databases">
        <title>Chromosome level genome of the anhydrobiotic midge Polypedilum vanderplanki.</title>
        <authorList>
            <person name="Yoshida Y."/>
            <person name="Kikawada T."/>
            <person name="Gusev O."/>
        </authorList>
    </citation>
    <scope>NUCLEOTIDE SEQUENCE</scope>
    <source>
        <strain evidence="5">NIAS01</strain>
        <tissue evidence="5">Whole body or cell culture</tissue>
    </source>
</reference>
<organism evidence="5 6">
    <name type="scientific">Polypedilum vanderplanki</name>
    <name type="common">Sleeping chironomid midge</name>
    <dbReference type="NCBI Taxonomy" id="319348"/>
    <lineage>
        <taxon>Eukaryota</taxon>
        <taxon>Metazoa</taxon>
        <taxon>Ecdysozoa</taxon>
        <taxon>Arthropoda</taxon>
        <taxon>Hexapoda</taxon>
        <taxon>Insecta</taxon>
        <taxon>Pterygota</taxon>
        <taxon>Neoptera</taxon>
        <taxon>Endopterygota</taxon>
        <taxon>Diptera</taxon>
        <taxon>Nematocera</taxon>
        <taxon>Chironomoidea</taxon>
        <taxon>Chironomidae</taxon>
        <taxon>Chironominae</taxon>
        <taxon>Polypedilum</taxon>
        <taxon>Polypedilum</taxon>
    </lineage>
</organism>
<evidence type="ECO:0000313" key="6">
    <source>
        <dbReference type="Proteomes" id="UP001107558"/>
    </source>
</evidence>
<dbReference type="InterPro" id="IPR052600">
    <property type="entry name" value="Nuc_rcpt_coact/corep"/>
</dbReference>
<evidence type="ECO:0000256" key="2">
    <source>
        <dbReference type="PROSITE-ProRule" id="PRU00176"/>
    </source>
</evidence>
<feature type="region of interest" description="Disordered" evidence="3">
    <location>
        <begin position="291"/>
        <end position="324"/>
    </location>
</feature>
<evidence type="ECO:0000256" key="3">
    <source>
        <dbReference type="SAM" id="MobiDB-lite"/>
    </source>
</evidence>
<dbReference type="Pfam" id="PF00076">
    <property type="entry name" value="RRM_1"/>
    <property type="match status" value="1"/>
</dbReference>
<feature type="domain" description="RRM" evidence="4">
    <location>
        <begin position="14"/>
        <end position="85"/>
    </location>
</feature>
<dbReference type="InterPro" id="IPR004154">
    <property type="entry name" value="Anticodon-bd"/>
</dbReference>
<accession>A0A9J6C282</accession>
<dbReference type="PANTHER" id="PTHR23295">
    <property type="entry name" value="NUCLEAR RECEPTOR COACTIVATOR 5-RELATED"/>
    <property type="match status" value="1"/>
</dbReference>
<dbReference type="Pfam" id="PF03129">
    <property type="entry name" value="HGTP_anticodon"/>
    <property type="match status" value="1"/>
</dbReference>
<dbReference type="OrthoDB" id="10044938at2759"/>
<gene>
    <name evidence="5" type="ORF">PVAND_005840</name>
</gene>
<dbReference type="Gene3D" id="3.40.50.800">
    <property type="entry name" value="Anticodon-binding domain"/>
    <property type="match status" value="1"/>
</dbReference>
<dbReference type="InterPro" id="IPR000504">
    <property type="entry name" value="RRM_dom"/>
</dbReference>
<dbReference type="SMART" id="SM00360">
    <property type="entry name" value="RRM"/>
    <property type="match status" value="1"/>
</dbReference>
<dbReference type="InterPro" id="IPR035979">
    <property type="entry name" value="RBD_domain_sf"/>
</dbReference>
<keyword evidence="6" id="KW-1185">Reference proteome</keyword>
<dbReference type="InterPro" id="IPR036621">
    <property type="entry name" value="Anticodon-bd_dom_sf"/>
</dbReference>
<evidence type="ECO:0000259" key="4">
    <source>
        <dbReference type="PROSITE" id="PS50102"/>
    </source>
</evidence>